<dbReference type="KEGG" id="tnu:BD01_0460"/>
<sequence>MLKALAPLLAGALVDRPGIGHFKIVRSIKEVPEERAVVVGRAGSRVPRGWELVTVSAARGFFGPRELHRILEGIVASLKGDPDKAIVIACPEYLALHNGFNALIKFLNDVRDYAILMGGRVYLVTDELAWDPREFALLKRLED</sequence>
<dbReference type="eggNOG" id="arCOG03805">
    <property type="taxonomic scope" value="Archaea"/>
</dbReference>
<feature type="domain" description="DUF835" evidence="1">
    <location>
        <begin position="47"/>
        <end position="140"/>
    </location>
</feature>
<dbReference type="OrthoDB" id="86920at2157"/>
<evidence type="ECO:0000313" key="2">
    <source>
        <dbReference type="EMBL" id="AHL22085.1"/>
    </source>
</evidence>
<dbReference type="GeneID" id="82171843"/>
<keyword evidence="3" id="KW-1185">Reference proteome</keyword>
<dbReference type="STRING" id="195522.BD01_0460"/>
<dbReference type="Pfam" id="PF05763">
    <property type="entry name" value="DUF835"/>
    <property type="match status" value="1"/>
</dbReference>
<evidence type="ECO:0000313" key="3">
    <source>
        <dbReference type="Proteomes" id="UP000019434"/>
    </source>
</evidence>
<dbReference type="HOGENOM" id="CLU_1736512_0_0_2"/>
<reference evidence="2 3" key="1">
    <citation type="submission" date="2014-02" db="EMBL/GenBank/DDBJ databases">
        <title>Genome Sequence of an Hyperthermophilic Archaeon, Thermococcus nautili 30-1, producing viral vesicles.</title>
        <authorList>
            <person name="Oberto J."/>
            <person name="Gaudin M."/>
            <person name="Cossu M."/>
            <person name="Gorlas A."/>
            <person name="Slesarev A."/>
            <person name="Marguet E."/>
            <person name="Forterre P."/>
        </authorList>
    </citation>
    <scope>NUCLEOTIDE SEQUENCE [LARGE SCALE GENOMIC DNA]</scope>
    <source>
        <strain evidence="2 3">30-1</strain>
    </source>
</reference>
<dbReference type="InterPro" id="IPR008553">
    <property type="entry name" value="DUF835"/>
</dbReference>
<gene>
    <name evidence="2" type="ORF">BD01_0460</name>
</gene>
<proteinExistence type="predicted"/>
<protein>
    <recommendedName>
        <fullName evidence="1">DUF835 domain-containing protein</fullName>
    </recommendedName>
</protein>
<accession>W8P3U0</accession>
<dbReference type="Proteomes" id="UP000019434">
    <property type="component" value="Chromosome"/>
</dbReference>
<dbReference type="EMBL" id="CP007264">
    <property type="protein sequence ID" value="AHL22085.1"/>
    <property type="molecule type" value="Genomic_DNA"/>
</dbReference>
<name>W8P3U0_9EURY</name>
<dbReference type="AlphaFoldDB" id="W8P3U0"/>
<evidence type="ECO:0000259" key="1">
    <source>
        <dbReference type="Pfam" id="PF05763"/>
    </source>
</evidence>
<organism evidence="2 3">
    <name type="scientific">Thermococcus nautili</name>
    <dbReference type="NCBI Taxonomy" id="195522"/>
    <lineage>
        <taxon>Archaea</taxon>
        <taxon>Methanobacteriati</taxon>
        <taxon>Methanobacteriota</taxon>
        <taxon>Thermococci</taxon>
        <taxon>Thermococcales</taxon>
        <taxon>Thermococcaceae</taxon>
        <taxon>Thermococcus</taxon>
    </lineage>
</organism>
<dbReference type="RefSeq" id="WP_042689494.1">
    <property type="nucleotide sequence ID" value="NZ_CP007264.1"/>
</dbReference>